<keyword evidence="3" id="KW-1185">Reference proteome</keyword>
<dbReference type="GeneID" id="85313658"/>
<dbReference type="GO" id="GO:0030687">
    <property type="term" value="C:preribosome, large subunit precursor"/>
    <property type="evidence" value="ECO:0007669"/>
    <property type="project" value="TreeGrafter"/>
</dbReference>
<accession>A0AAJ0FPS5</accession>
<reference evidence="2" key="1">
    <citation type="submission" date="2023-06" db="EMBL/GenBank/DDBJ databases">
        <title>Genome-scale phylogeny and comparative genomics of the fungal order Sordariales.</title>
        <authorList>
            <consortium name="Lawrence Berkeley National Laboratory"/>
            <person name="Hensen N."/>
            <person name="Bonometti L."/>
            <person name="Westerberg I."/>
            <person name="Brannstrom I.O."/>
            <person name="Guillou S."/>
            <person name="Cros-Aarteil S."/>
            <person name="Calhoun S."/>
            <person name="Haridas S."/>
            <person name="Kuo A."/>
            <person name="Mondo S."/>
            <person name="Pangilinan J."/>
            <person name="Riley R."/>
            <person name="Labutti K."/>
            <person name="Andreopoulos B."/>
            <person name="Lipzen A."/>
            <person name="Chen C."/>
            <person name="Yanf M."/>
            <person name="Daum C."/>
            <person name="Ng V."/>
            <person name="Clum A."/>
            <person name="Steindorff A."/>
            <person name="Ohm R."/>
            <person name="Martin F."/>
            <person name="Silar P."/>
            <person name="Natvig D."/>
            <person name="Lalanne C."/>
            <person name="Gautier V."/>
            <person name="Ament-Velasquez S.L."/>
            <person name="Kruys A."/>
            <person name="Hutchinson M.I."/>
            <person name="Powell A.J."/>
            <person name="Barry K."/>
            <person name="Miller A.N."/>
            <person name="Grigoriev I.V."/>
            <person name="Debuchy R."/>
            <person name="Gladieux P."/>
            <person name="Thoren M.H."/>
            <person name="Johannesson H."/>
        </authorList>
    </citation>
    <scope>NUCLEOTIDE SEQUENCE</scope>
    <source>
        <strain evidence="2">8032-3</strain>
    </source>
</reference>
<organism evidence="2 3">
    <name type="scientific">Phialemonium atrogriseum</name>
    <dbReference type="NCBI Taxonomy" id="1093897"/>
    <lineage>
        <taxon>Eukaryota</taxon>
        <taxon>Fungi</taxon>
        <taxon>Dikarya</taxon>
        <taxon>Ascomycota</taxon>
        <taxon>Pezizomycotina</taxon>
        <taxon>Sordariomycetes</taxon>
        <taxon>Sordariomycetidae</taxon>
        <taxon>Cephalothecales</taxon>
        <taxon>Cephalothecaceae</taxon>
        <taxon>Phialemonium</taxon>
    </lineage>
</organism>
<evidence type="ECO:0000313" key="3">
    <source>
        <dbReference type="Proteomes" id="UP001244011"/>
    </source>
</evidence>
<comment type="caution">
    <text evidence="2">The sequence shown here is derived from an EMBL/GenBank/DDBJ whole genome shotgun (WGS) entry which is preliminary data.</text>
</comment>
<feature type="compositionally biased region" description="Low complexity" evidence="1">
    <location>
        <begin position="40"/>
        <end position="52"/>
    </location>
</feature>
<proteinExistence type="predicted"/>
<sequence length="358" mass="38855">MVQYVFTPWRDRQELLTVRRQLYPQHHNDDDDGGGDNHHTAAPTATARAAARVGEQQHAVARVSMWMQRGGCPHLVESTALLRAAILSDPDAEAGAGSASGPDCGAARSSGSYAARAAYSAAFSRFVTGLLDSNQDKQRKMSMYAVAKSVGLPATFVELRHQATHEQLPSLTRLRAAAQSALDWIWEYYWRHLVDDAVEAAAPGGGGGGGVSGVCRDLVKACLAAEEEGEDDAEARRGLVRELRRYGEAEVLRAVGEVSEQARDLGTLRRALSLSREIFQAYAGSELMDEDAEVERGPKDINTVRSEISGWRGELQEAEEAKSGKTMADKPQGQEGEEEGPSWSRYDSSWVSKPIGVV</sequence>
<protein>
    <submittedName>
        <fullName evidence="2">Pre-rRNA-processing protein las1</fullName>
    </submittedName>
</protein>
<dbReference type="PANTHER" id="PTHR15002">
    <property type="entry name" value="RIBOSOMAL BIOGENESIS PROTEIN LAS1L"/>
    <property type="match status" value="1"/>
</dbReference>
<feature type="region of interest" description="Disordered" evidence="1">
    <location>
        <begin position="309"/>
        <end position="358"/>
    </location>
</feature>
<evidence type="ECO:0000256" key="1">
    <source>
        <dbReference type="SAM" id="MobiDB-lite"/>
    </source>
</evidence>
<evidence type="ECO:0000313" key="2">
    <source>
        <dbReference type="EMBL" id="KAK1770474.1"/>
    </source>
</evidence>
<dbReference type="GO" id="GO:0000460">
    <property type="term" value="P:maturation of 5.8S rRNA"/>
    <property type="evidence" value="ECO:0007669"/>
    <property type="project" value="TreeGrafter"/>
</dbReference>
<feature type="region of interest" description="Disordered" evidence="1">
    <location>
        <begin position="24"/>
        <end position="53"/>
    </location>
</feature>
<name>A0AAJ0FPS5_9PEZI</name>
<dbReference type="GO" id="GO:0004519">
    <property type="term" value="F:endonuclease activity"/>
    <property type="evidence" value="ECO:0007669"/>
    <property type="project" value="InterPro"/>
</dbReference>
<dbReference type="PANTHER" id="PTHR15002:SF0">
    <property type="entry name" value="RIBOSOMAL BIOGENESIS PROTEIN LAS1L"/>
    <property type="match status" value="1"/>
</dbReference>
<dbReference type="Proteomes" id="UP001244011">
    <property type="component" value="Unassembled WGS sequence"/>
</dbReference>
<dbReference type="EMBL" id="MU839000">
    <property type="protein sequence ID" value="KAK1770474.1"/>
    <property type="molecule type" value="Genomic_DNA"/>
</dbReference>
<dbReference type="RefSeq" id="XP_060286687.1">
    <property type="nucleotide sequence ID" value="XM_060430471.1"/>
</dbReference>
<dbReference type="Pfam" id="PF04031">
    <property type="entry name" value="Las1"/>
    <property type="match status" value="1"/>
</dbReference>
<gene>
    <name evidence="2" type="ORF">QBC33DRAFT_566905</name>
</gene>
<dbReference type="GO" id="GO:0090730">
    <property type="term" value="C:Las1 complex"/>
    <property type="evidence" value="ECO:0007669"/>
    <property type="project" value="InterPro"/>
</dbReference>
<dbReference type="AlphaFoldDB" id="A0AAJ0FPS5"/>
<dbReference type="GO" id="GO:0000470">
    <property type="term" value="P:maturation of LSU-rRNA"/>
    <property type="evidence" value="ECO:0007669"/>
    <property type="project" value="TreeGrafter"/>
</dbReference>
<dbReference type="InterPro" id="IPR007174">
    <property type="entry name" value="Las1"/>
</dbReference>